<accession>A0A0F3IJG6</accession>
<evidence type="ECO:0000313" key="1">
    <source>
        <dbReference type="EMBL" id="KJV06817.1"/>
    </source>
</evidence>
<keyword evidence="2" id="KW-1185">Reference proteome</keyword>
<dbReference type="AlphaFoldDB" id="A0A0F3IJG6"/>
<evidence type="ECO:0000313" key="2">
    <source>
        <dbReference type="Proteomes" id="UP000033774"/>
    </source>
</evidence>
<dbReference type="EMBL" id="LAJY01000885">
    <property type="protein sequence ID" value="KJV06817.1"/>
    <property type="molecule type" value="Genomic_DNA"/>
</dbReference>
<comment type="caution">
    <text evidence="1">The sequence shown here is derived from an EMBL/GenBank/DDBJ whole genome shotgun (WGS) entry which is preliminary data.</text>
</comment>
<dbReference type="Proteomes" id="UP000033774">
    <property type="component" value="Unassembled WGS sequence"/>
</dbReference>
<reference evidence="1 2" key="1">
    <citation type="submission" date="2015-03" db="EMBL/GenBank/DDBJ databases">
        <title>Draft genome sequence of Elstera litoralis.</title>
        <authorList>
            <person name="Rahalkar M.C."/>
            <person name="Dhakephalkar P.K."/>
            <person name="Pore S.D."/>
            <person name="Arora P."/>
            <person name="Kapse N.G."/>
            <person name="Pandit P.S."/>
        </authorList>
    </citation>
    <scope>NUCLEOTIDE SEQUENCE [LARGE SCALE GENOMIC DNA]</scope>
    <source>
        <strain evidence="1 2">Dia-1</strain>
    </source>
</reference>
<gene>
    <name evidence="1" type="ORF">VZ95_20510</name>
</gene>
<protein>
    <submittedName>
        <fullName evidence="1">Uncharacterized protein</fullName>
    </submittedName>
</protein>
<name>A0A0F3IJG6_9PROT</name>
<organism evidence="1 2">
    <name type="scientific">Elstera litoralis</name>
    <dbReference type="NCBI Taxonomy" id="552518"/>
    <lineage>
        <taxon>Bacteria</taxon>
        <taxon>Pseudomonadati</taxon>
        <taxon>Pseudomonadota</taxon>
        <taxon>Alphaproteobacteria</taxon>
        <taxon>Rhodospirillales</taxon>
        <taxon>Rhodospirillaceae</taxon>
        <taxon>Elstera</taxon>
    </lineage>
</organism>
<proteinExistence type="predicted"/>
<sequence>MRRSAIIASMIVCFHSMDALAEKRKPLTPSMTRYEFILTETSNAKFAAHEISFLSQGTPNKLTELHSIAEELVQAVKKVYDAEKTDLNYDIDVAFLEQTKTKYGELSFNYIMKSRLTRSEIDKIDWTGFDKYSVLNLMQLIRVDDIAKDYQFDYCGTASERRRMADFCLNLSRLTRP</sequence>